<dbReference type="InterPro" id="IPR014710">
    <property type="entry name" value="RmlC-like_jellyroll"/>
</dbReference>
<dbReference type="Proteomes" id="UP001151088">
    <property type="component" value="Unassembled WGS sequence"/>
</dbReference>
<evidence type="ECO:0000313" key="3">
    <source>
        <dbReference type="EMBL" id="MCS0496051.1"/>
    </source>
</evidence>
<reference evidence="3" key="1">
    <citation type="submission" date="2022-08" db="EMBL/GenBank/DDBJ databases">
        <authorList>
            <person name="Li F."/>
        </authorList>
    </citation>
    <scope>NUCLEOTIDE SEQUENCE</scope>
    <source>
        <strain evidence="3">MQZ15Z-1</strain>
    </source>
</reference>
<dbReference type="PANTHER" id="PTHR35848:SF6">
    <property type="entry name" value="CUPIN TYPE-2 DOMAIN-CONTAINING PROTEIN"/>
    <property type="match status" value="1"/>
</dbReference>
<dbReference type="InterPro" id="IPR011051">
    <property type="entry name" value="RmlC_Cupin_sf"/>
</dbReference>
<evidence type="ECO:0000256" key="1">
    <source>
        <dbReference type="ARBA" id="ARBA00022723"/>
    </source>
</evidence>
<dbReference type="InterPro" id="IPR051610">
    <property type="entry name" value="GPI/OXD"/>
</dbReference>
<dbReference type="SUPFAM" id="SSF51182">
    <property type="entry name" value="RmlC-like cupins"/>
    <property type="match status" value="1"/>
</dbReference>
<dbReference type="GO" id="GO:0046872">
    <property type="term" value="F:metal ion binding"/>
    <property type="evidence" value="ECO:0007669"/>
    <property type="project" value="UniProtKB-KW"/>
</dbReference>
<accession>A0A9X2PFK6</accession>
<dbReference type="Pfam" id="PF07883">
    <property type="entry name" value="Cupin_2"/>
    <property type="match status" value="1"/>
</dbReference>
<evidence type="ECO:0000259" key="2">
    <source>
        <dbReference type="Pfam" id="PF07883"/>
    </source>
</evidence>
<dbReference type="AlphaFoldDB" id="A0A9X2PFK6"/>
<comment type="caution">
    <text evidence="3">The sequence shown here is derived from an EMBL/GenBank/DDBJ whole genome shotgun (WGS) entry which is preliminary data.</text>
</comment>
<feature type="domain" description="Cupin type-2" evidence="2">
    <location>
        <begin position="46"/>
        <end position="115"/>
    </location>
</feature>
<evidence type="ECO:0000313" key="4">
    <source>
        <dbReference type="Proteomes" id="UP001151088"/>
    </source>
</evidence>
<gene>
    <name evidence="3" type="ORF">NVS89_13180</name>
</gene>
<dbReference type="PANTHER" id="PTHR35848">
    <property type="entry name" value="OXALATE-BINDING PROTEIN"/>
    <property type="match status" value="1"/>
</dbReference>
<proteinExistence type="predicted"/>
<name>A0A9X2PFK6_9HYPH</name>
<sequence length="142" mass="15435">MGDTIVKSEGVILRPDEIRPADRGGGAKTIPLVTPGIGAESLINGITIFAPGAAVPFHLHNCEESVMVLAGDALVIIDGVEHRLKPMDTAWVPANLPHRFINVSFTEEMRIFWTYADAHATRTIVETGETRPIAAEHLKRMS</sequence>
<protein>
    <submittedName>
        <fullName evidence="3">Cupin domain-containing protein</fullName>
    </submittedName>
</protein>
<organism evidence="3 4">
    <name type="scientific">Ancylobacter mangrovi</name>
    <dbReference type="NCBI Taxonomy" id="2972472"/>
    <lineage>
        <taxon>Bacteria</taxon>
        <taxon>Pseudomonadati</taxon>
        <taxon>Pseudomonadota</taxon>
        <taxon>Alphaproteobacteria</taxon>
        <taxon>Hyphomicrobiales</taxon>
        <taxon>Xanthobacteraceae</taxon>
        <taxon>Ancylobacter</taxon>
    </lineage>
</organism>
<dbReference type="EMBL" id="JANTHZ010000005">
    <property type="protein sequence ID" value="MCS0496051.1"/>
    <property type="molecule type" value="Genomic_DNA"/>
</dbReference>
<dbReference type="Gene3D" id="2.60.120.10">
    <property type="entry name" value="Jelly Rolls"/>
    <property type="match status" value="1"/>
</dbReference>
<dbReference type="InterPro" id="IPR013096">
    <property type="entry name" value="Cupin_2"/>
</dbReference>
<keyword evidence="1" id="KW-0479">Metal-binding</keyword>
<dbReference type="RefSeq" id="WP_258733211.1">
    <property type="nucleotide sequence ID" value="NZ_JANTHZ010000005.1"/>
</dbReference>
<keyword evidence="4" id="KW-1185">Reference proteome</keyword>